<dbReference type="InterPro" id="IPR050807">
    <property type="entry name" value="TransReg_Diox_bact_type"/>
</dbReference>
<protein>
    <submittedName>
        <fullName evidence="5">Transcriptional regulator with XRE-family HTH domain</fullName>
    </submittedName>
</protein>
<dbReference type="GO" id="GO:0003677">
    <property type="term" value="F:DNA binding"/>
    <property type="evidence" value="ECO:0007669"/>
    <property type="project" value="UniProtKB-KW"/>
</dbReference>
<dbReference type="Pfam" id="PF01381">
    <property type="entry name" value="HTH_3"/>
    <property type="match status" value="1"/>
</dbReference>
<comment type="caution">
    <text evidence="5">The sequence shown here is derived from an EMBL/GenBank/DDBJ whole genome shotgun (WGS) entry which is preliminary data.</text>
</comment>
<dbReference type="PANTHER" id="PTHR46797">
    <property type="entry name" value="HTH-TYPE TRANSCRIPTIONAL REGULATOR"/>
    <property type="match status" value="1"/>
</dbReference>
<dbReference type="RefSeq" id="WP_183979061.1">
    <property type="nucleotide sequence ID" value="NZ_JACIBY010000017.1"/>
</dbReference>
<evidence type="ECO:0000259" key="4">
    <source>
        <dbReference type="PROSITE" id="PS50943"/>
    </source>
</evidence>
<evidence type="ECO:0000256" key="1">
    <source>
        <dbReference type="ARBA" id="ARBA00023015"/>
    </source>
</evidence>
<gene>
    <name evidence="5" type="ORF">FHS57_005437</name>
</gene>
<dbReference type="PROSITE" id="PS50943">
    <property type="entry name" value="HTH_CROC1"/>
    <property type="match status" value="1"/>
</dbReference>
<sequence>MISLKNHPTVPHMKLVGTKIRKVRELRDFTQEFMASQLGKSQTAYSKLERGEVDVSFSNLTRIAEILEIDVMQLLTFDGSSFIANKETASTTAKEVSNVMVQLGISDRERELYERKIQSMQDEILFLRSLVRDKNC</sequence>
<proteinExistence type="predicted"/>
<dbReference type="InterPro" id="IPR010982">
    <property type="entry name" value="Lambda_DNA-bd_dom_sf"/>
</dbReference>
<dbReference type="PANTHER" id="PTHR46797:SF23">
    <property type="entry name" value="HTH-TYPE TRANSCRIPTIONAL REGULATOR SUTR"/>
    <property type="match status" value="1"/>
</dbReference>
<dbReference type="CDD" id="cd00093">
    <property type="entry name" value="HTH_XRE"/>
    <property type="match status" value="1"/>
</dbReference>
<keyword evidence="2" id="KW-0238">DNA-binding</keyword>
<dbReference type="GO" id="GO:0003700">
    <property type="term" value="F:DNA-binding transcription factor activity"/>
    <property type="evidence" value="ECO:0007669"/>
    <property type="project" value="TreeGrafter"/>
</dbReference>
<name>A0A7W6ET45_9BACT</name>
<keyword evidence="3" id="KW-0804">Transcription</keyword>
<dbReference type="GO" id="GO:0005829">
    <property type="term" value="C:cytosol"/>
    <property type="evidence" value="ECO:0007669"/>
    <property type="project" value="TreeGrafter"/>
</dbReference>
<dbReference type="Gene3D" id="1.10.260.40">
    <property type="entry name" value="lambda repressor-like DNA-binding domains"/>
    <property type="match status" value="1"/>
</dbReference>
<feature type="domain" description="HTH cro/C1-type" evidence="4">
    <location>
        <begin position="20"/>
        <end position="74"/>
    </location>
</feature>
<evidence type="ECO:0000313" key="6">
    <source>
        <dbReference type="Proteomes" id="UP000541352"/>
    </source>
</evidence>
<dbReference type="EMBL" id="JACIBY010000017">
    <property type="protein sequence ID" value="MBB3841409.1"/>
    <property type="molecule type" value="Genomic_DNA"/>
</dbReference>
<keyword evidence="6" id="KW-1185">Reference proteome</keyword>
<dbReference type="InterPro" id="IPR001387">
    <property type="entry name" value="Cro/C1-type_HTH"/>
</dbReference>
<dbReference type="SUPFAM" id="SSF47413">
    <property type="entry name" value="lambda repressor-like DNA-binding domains"/>
    <property type="match status" value="1"/>
</dbReference>
<dbReference type="AlphaFoldDB" id="A0A7W6ET45"/>
<dbReference type="Proteomes" id="UP000541352">
    <property type="component" value="Unassembled WGS sequence"/>
</dbReference>
<evidence type="ECO:0000256" key="3">
    <source>
        <dbReference type="ARBA" id="ARBA00023163"/>
    </source>
</evidence>
<keyword evidence="1" id="KW-0805">Transcription regulation</keyword>
<accession>A0A7W6ET45</accession>
<dbReference type="SMART" id="SM00530">
    <property type="entry name" value="HTH_XRE"/>
    <property type="match status" value="1"/>
</dbReference>
<evidence type="ECO:0000256" key="2">
    <source>
        <dbReference type="ARBA" id="ARBA00023125"/>
    </source>
</evidence>
<reference evidence="5 6" key="1">
    <citation type="submission" date="2020-08" db="EMBL/GenBank/DDBJ databases">
        <title>Genomic Encyclopedia of Type Strains, Phase IV (KMG-IV): sequencing the most valuable type-strain genomes for metagenomic binning, comparative biology and taxonomic classification.</title>
        <authorList>
            <person name="Goeker M."/>
        </authorList>
    </citation>
    <scope>NUCLEOTIDE SEQUENCE [LARGE SCALE GENOMIC DNA]</scope>
    <source>
        <strain evidence="5 6">DSM 17976</strain>
    </source>
</reference>
<evidence type="ECO:0000313" key="5">
    <source>
        <dbReference type="EMBL" id="MBB3841409.1"/>
    </source>
</evidence>
<organism evidence="5 6">
    <name type="scientific">Runella defluvii</name>
    <dbReference type="NCBI Taxonomy" id="370973"/>
    <lineage>
        <taxon>Bacteria</taxon>
        <taxon>Pseudomonadati</taxon>
        <taxon>Bacteroidota</taxon>
        <taxon>Cytophagia</taxon>
        <taxon>Cytophagales</taxon>
        <taxon>Spirosomataceae</taxon>
        <taxon>Runella</taxon>
    </lineage>
</organism>